<feature type="transmembrane region" description="Helical" evidence="3">
    <location>
        <begin position="276"/>
        <end position="298"/>
    </location>
</feature>
<dbReference type="Gene3D" id="1.20.1250.20">
    <property type="entry name" value="MFS general substrate transporter like domains"/>
    <property type="match status" value="2"/>
</dbReference>
<gene>
    <name evidence="5" type="ORF">PGLA1383_LOCUS43431</name>
</gene>
<evidence type="ECO:0000256" key="2">
    <source>
        <dbReference type="SAM" id="MobiDB-lite"/>
    </source>
</evidence>
<dbReference type="EMBL" id="CAJNNV010028979">
    <property type="protein sequence ID" value="CAE8626503.1"/>
    <property type="molecule type" value="Genomic_DNA"/>
</dbReference>
<evidence type="ECO:0000313" key="6">
    <source>
        <dbReference type="Proteomes" id="UP000654075"/>
    </source>
</evidence>
<feature type="transmembrane region" description="Helical" evidence="3">
    <location>
        <begin position="433"/>
        <end position="453"/>
    </location>
</feature>
<evidence type="ECO:0000313" key="5">
    <source>
        <dbReference type="EMBL" id="CAE8626503.1"/>
    </source>
</evidence>
<dbReference type="InterPro" id="IPR050327">
    <property type="entry name" value="Proton-linked_MCT"/>
</dbReference>
<dbReference type="PANTHER" id="PTHR11360:SF284">
    <property type="entry name" value="EG:103B4.3 PROTEIN-RELATED"/>
    <property type="match status" value="1"/>
</dbReference>
<feature type="compositionally biased region" description="Basic and acidic residues" evidence="2">
    <location>
        <begin position="460"/>
        <end position="470"/>
    </location>
</feature>
<feature type="transmembrane region" description="Helical" evidence="3">
    <location>
        <begin position="96"/>
        <end position="113"/>
    </location>
</feature>
<feature type="transmembrane region" description="Helical" evidence="3">
    <location>
        <begin position="20"/>
        <end position="42"/>
    </location>
</feature>
<dbReference type="Proteomes" id="UP000654075">
    <property type="component" value="Unassembled WGS sequence"/>
</dbReference>
<feature type="transmembrane region" description="Helical" evidence="3">
    <location>
        <begin position="62"/>
        <end position="89"/>
    </location>
</feature>
<feature type="transmembrane region" description="Helical" evidence="3">
    <location>
        <begin position="154"/>
        <end position="174"/>
    </location>
</feature>
<feature type="transmembrane region" description="Helical" evidence="3">
    <location>
        <begin position="368"/>
        <end position="389"/>
    </location>
</feature>
<comment type="caution">
    <text evidence="5">The sequence shown here is derived from an EMBL/GenBank/DDBJ whole genome shotgun (WGS) entry which is preliminary data.</text>
</comment>
<dbReference type="Pfam" id="PF07690">
    <property type="entry name" value="MFS_1"/>
    <property type="match status" value="2"/>
</dbReference>
<dbReference type="AlphaFoldDB" id="A0A813GJB3"/>
<keyword evidence="3" id="KW-1133">Transmembrane helix</keyword>
<dbReference type="GO" id="GO:0022857">
    <property type="term" value="F:transmembrane transporter activity"/>
    <property type="evidence" value="ECO:0007669"/>
    <property type="project" value="InterPro"/>
</dbReference>
<name>A0A813GJB3_POLGL</name>
<evidence type="ECO:0000256" key="3">
    <source>
        <dbReference type="SAM" id="Phobius"/>
    </source>
</evidence>
<evidence type="ECO:0000259" key="4">
    <source>
        <dbReference type="PROSITE" id="PS50850"/>
    </source>
</evidence>
<keyword evidence="3" id="KW-0812">Transmembrane</keyword>
<comment type="subcellular location">
    <subcellularLocation>
        <location evidence="1">Membrane</location>
        <topology evidence="1">Multi-pass membrane protein</topology>
    </subcellularLocation>
</comment>
<dbReference type="InterPro" id="IPR020846">
    <property type="entry name" value="MFS_dom"/>
</dbReference>
<organism evidence="5 6">
    <name type="scientific">Polarella glacialis</name>
    <name type="common">Dinoflagellate</name>
    <dbReference type="NCBI Taxonomy" id="89957"/>
    <lineage>
        <taxon>Eukaryota</taxon>
        <taxon>Sar</taxon>
        <taxon>Alveolata</taxon>
        <taxon>Dinophyceae</taxon>
        <taxon>Suessiales</taxon>
        <taxon>Suessiaceae</taxon>
        <taxon>Polarella</taxon>
    </lineage>
</organism>
<dbReference type="PROSITE" id="PS50850">
    <property type="entry name" value="MFS"/>
    <property type="match status" value="1"/>
</dbReference>
<keyword evidence="3" id="KW-0472">Membrane</keyword>
<feature type="domain" description="Major facilitator superfamily (MFS) profile" evidence="4">
    <location>
        <begin position="31"/>
        <end position="457"/>
    </location>
</feature>
<feature type="region of interest" description="Disordered" evidence="2">
    <location>
        <begin position="460"/>
        <end position="487"/>
    </location>
</feature>
<feature type="transmembrane region" description="Helical" evidence="3">
    <location>
        <begin position="119"/>
        <end position="142"/>
    </location>
</feature>
<sequence>MESPQSDGSDDLQPDRKRWYFGGLPPAEFSLVVAAFVVHFFTYGPLYSFGVFLPALKDGLGVSLASAATIGSTLNGSQFFGSLVAGLLIPRRASHVTVSAGGGLMVLVGLTAMSYVENVVPACVAICIAGLGMGMSNLAGLVALNTRVVASRRALLVGLATCGTSVGTILLPQVYFRLIEAFGWRWSMRVMSFSTAFALLATAPFFRVPKKAEAPPTLSVTVSDETDAVIDMDLARGTDPVETSAVHQPSAVAEDERRSPEGQSCWRKFPCADPRFACWWLNMLVCFMGYFAPAALLAEFAKAELGLDPSAYASAYTAIGVGGLTTRLFLGFIVGKCGGPRRVHFGSQLAAGVLTVLLPWCWNSASLITWGAFYGLAIGPLIALVSVILSELFGTDVLPLYHGVSRTGVSLGTFVGPPLISLVVQAAGYRAALAIAGSLVLCAAGFLILLRVIEKSRAGGRDGNDTRQTKADGSISQNADAPEVKGA</sequence>
<dbReference type="SUPFAM" id="SSF103473">
    <property type="entry name" value="MFS general substrate transporter"/>
    <property type="match status" value="1"/>
</dbReference>
<dbReference type="PANTHER" id="PTHR11360">
    <property type="entry name" value="MONOCARBOXYLATE TRANSPORTER"/>
    <property type="match status" value="1"/>
</dbReference>
<protein>
    <recommendedName>
        <fullName evidence="4">Major facilitator superfamily (MFS) profile domain-containing protein</fullName>
    </recommendedName>
</protein>
<feature type="transmembrane region" description="Helical" evidence="3">
    <location>
        <begin position="310"/>
        <end position="333"/>
    </location>
</feature>
<dbReference type="GO" id="GO:0016020">
    <property type="term" value="C:membrane"/>
    <property type="evidence" value="ECO:0007669"/>
    <property type="project" value="UniProtKB-SubCell"/>
</dbReference>
<feature type="transmembrane region" description="Helical" evidence="3">
    <location>
        <begin position="186"/>
        <end position="206"/>
    </location>
</feature>
<dbReference type="InterPro" id="IPR036259">
    <property type="entry name" value="MFS_trans_sf"/>
</dbReference>
<dbReference type="OrthoDB" id="2213137at2759"/>
<accession>A0A813GJB3</accession>
<dbReference type="InterPro" id="IPR011701">
    <property type="entry name" value="MFS"/>
</dbReference>
<proteinExistence type="predicted"/>
<evidence type="ECO:0000256" key="1">
    <source>
        <dbReference type="ARBA" id="ARBA00004141"/>
    </source>
</evidence>
<reference evidence="5" key="1">
    <citation type="submission" date="2021-02" db="EMBL/GenBank/DDBJ databases">
        <authorList>
            <person name="Dougan E. K."/>
            <person name="Rhodes N."/>
            <person name="Thang M."/>
            <person name="Chan C."/>
        </authorList>
    </citation>
    <scope>NUCLEOTIDE SEQUENCE</scope>
</reference>
<keyword evidence="6" id="KW-1185">Reference proteome</keyword>
<dbReference type="OMA" id="TAMWHIV"/>